<evidence type="ECO:0000313" key="6">
    <source>
        <dbReference type="EMBL" id="SEB49742.1"/>
    </source>
</evidence>
<dbReference type="AlphaFoldDB" id="A0A1H4JVQ4"/>
<dbReference type="SUPFAM" id="SSF46689">
    <property type="entry name" value="Homeodomain-like"/>
    <property type="match status" value="1"/>
</dbReference>
<dbReference type="SUPFAM" id="SSF48498">
    <property type="entry name" value="Tetracyclin repressor-like, C-terminal domain"/>
    <property type="match status" value="1"/>
</dbReference>
<evidence type="ECO:0000259" key="5">
    <source>
        <dbReference type="PROSITE" id="PS50977"/>
    </source>
</evidence>
<accession>A0A1H4JVQ4</accession>
<evidence type="ECO:0000256" key="1">
    <source>
        <dbReference type="ARBA" id="ARBA00023015"/>
    </source>
</evidence>
<dbReference type="EMBL" id="FNSD01000001">
    <property type="protein sequence ID" value="SEB49742.1"/>
    <property type="molecule type" value="Genomic_DNA"/>
</dbReference>
<dbReference type="Gene3D" id="1.10.357.10">
    <property type="entry name" value="Tetracycline Repressor, domain 2"/>
    <property type="match status" value="1"/>
</dbReference>
<dbReference type="Pfam" id="PF16925">
    <property type="entry name" value="TetR_C_13"/>
    <property type="match status" value="1"/>
</dbReference>
<evidence type="ECO:0000256" key="4">
    <source>
        <dbReference type="PROSITE-ProRule" id="PRU00335"/>
    </source>
</evidence>
<sequence length="209" mass="23040">MSSKEKAASKNSLDTKTASKSTRDHLIDAGLDLMRKHGYGATGLQEILNAAGVPKGSFYHHFRSKEEFTGAVVERYYTLAMEHAQKVLGNAHQAPLRRLRRYFEELIQVAGQSSPIRGCLLGSLSLEVAEASPLLQSCLTLSFTQWQAVVASVLREAMERGDLPKTTKPDSLAGFVLNSWEGSLLRSQADRSDAPLKDFLRFVFEALLA</sequence>
<keyword evidence="1" id="KW-0805">Transcription regulation</keyword>
<dbReference type="InterPro" id="IPR009057">
    <property type="entry name" value="Homeodomain-like_sf"/>
</dbReference>
<dbReference type="PANTHER" id="PTHR47506:SF6">
    <property type="entry name" value="HTH-TYPE TRANSCRIPTIONAL REPRESSOR NEMR"/>
    <property type="match status" value="1"/>
</dbReference>
<dbReference type="Pfam" id="PF00440">
    <property type="entry name" value="TetR_N"/>
    <property type="match status" value="1"/>
</dbReference>
<keyword evidence="2 4" id="KW-0238">DNA-binding</keyword>
<dbReference type="InterPro" id="IPR001647">
    <property type="entry name" value="HTH_TetR"/>
</dbReference>
<evidence type="ECO:0000256" key="3">
    <source>
        <dbReference type="ARBA" id="ARBA00023163"/>
    </source>
</evidence>
<evidence type="ECO:0000256" key="2">
    <source>
        <dbReference type="ARBA" id="ARBA00023125"/>
    </source>
</evidence>
<dbReference type="RefSeq" id="WP_074652465.1">
    <property type="nucleotide sequence ID" value="NZ_FNSD01000001.1"/>
</dbReference>
<gene>
    <name evidence="6" type="ORF">SAMN05443244_0817</name>
</gene>
<dbReference type="InterPro" id="IPR036271">
    <property type="entry name" value="Tet_transcr_reg_TetR-rel_C_sf"/>
</dbReference>
<keyword evidence="3" id="KW-0804">Transcription</keyword>
<protein>
    <submittedName>
        <fullName evidence="6">Transcriptional regulator, TetR family</fullName>
    </submittedName>
</protein>
<dbReference type="PRINTS" id="PR00455">
    <property type="entry name" value="HTHTETR"/>
</dbReference>
<dbReference type="OrthoDB" id="9812484at2"/>
<dbReference type="Proteomes" id="UP000182409">
    <property type="component" value="Unassembled WGS sequence"/>
</dbReference>
<dbReference type="PANTHER" id="PTHR47506">
    <property type="entry name" value="TRANSCRIPTIONAL REGULATORY PROTEIN"/>
    <property type="match status" value="1"/>
</dbReference>
<dbReference type="PROSITE" id="PS50977">
    <property type="entry name" value="HTH_TETR_2"/>
    <property type="match status" value="1"/>
</dbReference>
<name>A0A1H4JVQ4_9BACT</name>
<evidence type="ECO:0000313" key="7">
    <source>
        <dbReference type="Proteomes" id="UP000182409"/>
    </source>
</evidence>
<dbReference type="InterPro" id="IPR011075">
    <property type="entry name" value="TetR_C"/>
</dbReference>
<feature type="DNA-binding region" description="H-T-H motif" evidence="4">
    <location>
        <begin position="43"/>
        <end position="62"/>
    </location>
</feature>
<feature type="domain" description="HTH tetR-type" evidence="5">
    <location>
        <begin position="20"/>
        <end position="80"/>
    </location>
</feature>
<dbReference type="GO" id="GO:0003677">
    <property type="term" value="F:DNA binding"/>
    <property type="evidence" value="ECO:0007669"/>
    <property type="project" value="UniProtKB-UniRule"/>
</dbReference>
<organism evidence="6 7">
    <name type="scientific">Terriglobus roseus</name>
    <dbReference type="NCBI Taxonomy" id="392734"/>
    <lineage>
        <taxon>Bacteria</taxon>
        <taxon>Pseudomonadati</taxon>
        <taxon>Acidobacteriota</taxon>
        <taxon>Terriglobia</taxon>
        <taxon>Terriglobales</taxon>
        <taxon>Acidobacteriaceae</taxon>
        <taxon>Terriglobus</taxon>
    </lineage>
</organism>
<reference evidence="6 7" key="1">
    <citation type="submission" date="2016-10" db="EMBL/GenBank/DDBJ databases">
        <authorList>
            <person name="de Groot N.N."/>
        </authorList>
    </citation>
    <scope>NUCLEOTIDE SEQUENCE [LARGE SCALE GENOMIC DNA]</scope>
    <source>
        <strain evidence="6 7">AB35.6</strain>
    </source>
</reference>
<proteinExistence type="predicted"/>